<name>A0A9D4E426_DREPO</name>
<dbReference type="Proteomes" id="UP000828390">
    <property type="component" value="Unassembled WGS sequence"/>
</dbReference>
<dbReference type="EMBL" id="JAIWYP010000009">
    <property type="protein sequence ID" value="KAH3771794.1"/>
    <property type="molecule type" value="Genomic_DNA"/>
</dbReference>
<reference evidence="1" key="1">
    <citation type="journal article" date="2019" name="bioRxiv">
        <title>The Genome of the Zebra Mussel, Dreissena polymorpha: A Resource for Invasive Species Research.</title>
        <authorList>
            <person name="McCartney M.A."/>
            <person name="Auch B."/>
            <person name="Kono T."/>
            <person name="Mallez S."/>
            <person name="Zhang Y."/>
            <person name="Obille A."/>
            <person name="Becker A."/>
            <person name="Abrahante J.E."/>
            <person name="Garbe J."/>
            <person name="Badalamenti J.P."/>
            <person name="Herman A."/>
            <person name="Mangelson H."/>
            <person name="Liachko I."/>
            <person name="Sullivan S."/>
            <person name="Sone E.D."/>
            <person name="Koren S."/>
            <person name="Silverstein K.A.T."/>
            <person name="Beckman K.B."/>
            <person name="Gohl D.M."/>
        </authorList>
    </citation>
    <scope>NUCLEOTIDE SEQUENCE</scope>
    <source>
        <strain evidence="1">Duluth1</strain>
        <tissue evidence="1">Whole animal</tissue>
    </source>
</reference>
<evidence type="ECO:0000313" key="1">
    <source>
        <dbReference type="EMBL" id="KAH3771794.1"/>
    </source>
</evidence>
<protein>
    <submittedName>
        <fullName evidence="1">Uncharacterized protein</fullName>
    </submittedName>
</protein>
<reference evidence="1" key="2">
    <citation type="submission" date="2020-11" db="EMBL/GenBank/DDBJ databases">
        <authorList>
            <person name="McCartney M.A."/>
            <person name="Auch B."/>
            <person name="Kono T."/>
            <person name="Mallez S."/>
            <person name="Becker A."/>
            <person name="Gohl D.M."/>
            <person name="Silverstein K.A.T."/>
            <person name="Koren S."/>
            <person name="Bechman K.B."/>
            <person name="Herman A."/>
            <person name="Abrahante J.E."/>
            <person name="Garbe J."/>
        </authorList>
    </citation>
    <scope>NUCLEOTIDE SEQUENCE</scope>
    <source>
        <strain evidence="1">Duluth1</strain>
        <tissue evidence="1">Whole animal</tissue>
    </source>
</reference>
<comment type="caution">
    <text evidence="1">The sequence shown here is derived from an EMBL/GenBank/DDBJ whole genome shotgun (WGS) entry which is preliminary data.</text>
</comment>
<dbReference type="AlphaFoldDB" id="A0A9D4E426"/>
<evidence type="ECO:0000313" key="2">
    <source>
        <dbReference type="Proteomes" id="UP000828390"/>
    </source>
</evidence>
<gene>
    <name evidence="1" type="ORF">DPMN_173123</name>
</gene>
<keyword evidence="2" id="KW-1185">Reference proteome</keyword>
<sequence length="156" mass="16979">MPSVWKKGIGKQHLYQLWHSSQTLNTDKPLASHLTTEYNGHYKPGTSNNWNSKCFDQFYISGHTSPGDSCDSFGWMMISTKATCFYEAGDAKPTFYYAPGTGLANWAMNNPLTGDLFVIQGRPTCNTGPSGQPTTTGTISTTAIIPKVRCGQTVAA</sequence>
<proteinExistence type="predicted"/>
<accession>A0A9D4E426</accession>
<organism evidence="1 2">
    <name type="scientific">Dreissena polymorpha</name>
    <name type="common">Zebra mussel</name>
    <name type="synonym">Mytilus polymorpha</name>
    <dbReference type="NCBI Taxonomy" id="45954"/>
    <lineage>
        <taxon>Eukaryota</taxon>
        <taxon>Metazoa</taxon>
        <taxon>Spiralia</taxon>
        <taxon>Lophotrochozoa</taxon>
        <taxon>Mollusca</taxon>
        <taxon>Bivalvia</taxon>
        <taxon>Autobranchia</taxon>
        <taxon>Heteroconchia</taxon>
        <taxon>Euheterodonta</taxon>
        <taxon>Imparidentia</taxon>
        <taxon>Neoheterodontei</taxon>
        <taxon>Myida</taxon>
        <taxon>Dreissenoidea</taxon>
        <taxon>Dreissenidae</taxon>
        <taxon>Dreissena</taxon>
    </lineage>
</organism>